<proteinExistence type="predicted"/>
<sequence length="45" mass="4902">MICTIHIAKYITAQGVFVRKLANGHIVIRAGQNLLTGRPISKRAA</sequence>
<accession>A0A2W7Q0S2</accession>
<organism evidence="1 2">
    <name type="scientific">Roseinatronobacter thiooxidans</name>
    <dbReference type="NCBI Taxonomy" id="121821"/>
    <lineage>
        <taxon>Bacteria</taxon>
        <taxon>Pseudomonadati</taxon>
        <taxon>Pseudomonadota</taxon>
        <taxon>Alphaproteobacteria</taxon>
        <taxon>Rhodobacterales</taxon>
        <taxon>Paracoccaceae</taxon>
        <taxon>Roseinatronobacter</taxon>
    </lineage>
</organism>
<protein>
    <submittedName>
        <fullName evidence="1">Uncharacterized protein</fullName>
    </submittedName>
</protein>
<evidence type="ECO:0000313" key="2">
    <source>
        <dbReference type="Proteomes" id="UP000249364"/>
    </source>
</evidence>
<dbReference type="Proteomes" id="UP000249364">
    <property type="component" value="Unassembled WGS sequence"/>
</dbReference>
<dbReference type="STRING" id="121821.GCA_001870675_00522"/>
<dbReference type="AlphaFoldDB" id="A0A2W7Q0S2"/>
<comment type="caution">
    <text evidence="1">The sequence shown here is derived from an EMBL/GenBank/DDBJ whole genome shotgun (WGS) entry which is preliminary data.</text>
</comment>
<reference evidence="1 2" key="1">
    <citation type="submission" date="2018-06" db="EMBL/GenBank/DDBJ databases">
        <title>Genomic Encyclopedia of Archaeal and Bacterial Type Strains, Phase II (KMG-II): from individual species to whole genera.</title>
        <authorList>
            <person name="Goeker M."/>
        </authorList>
    </citation>
    <scope>NUCLEOTIDE SEQUENCE [LARGE SCALE GENOMIC DNA]</scope>
    <source>
        <strain evidence="1 2">DSM 13087</strain>
    </source>
</reference>
<keyword evidence="2" id="KW-1185">Reference proteome</keyword>
<dbReference type="EMBL" id="QKZQ01000009">
    <property type="protein sequence ID" value="PZX42128.1"/>
    <property type="molecule type" value="Genomic_DNA"/>
</dbReference>
<gene>
    <name evidence="1" type="ORF">LY56_02117</name>
</gene>
<evidence type="ECO:0000313" key="1">
    <source>
        <dbReference type="EMBL" id="PZX42128.1"/>
    </source>
</evidence>
<name>A0A2W7Q0S2_9RHOB</name>